<dbReference type="AlphaFoldDB" id="A0A2J9VJG7"/>
<comment type="caution">
    <text evidence="2">The sequence shown here is derived from an EMBL/GenBank/DDBJ whole genome shotgun (WGS) entry which is preliminary data.</text>
</comment>
<gene>
    <name evidence="2" type="ORF">AL544_003080</name>
</gene>
<feature type="domain" description="VOC" evidence="1">
    <location>
        <begin position="1"/>
        <end position="125"/>
    </location>
</feature>
<dbReference type="Gene3D" id="3.30.720.120">
    <property type="match status" value="1"/>
</dbReference>
<dbReference type="InterPro" id="IPR004360">
    <property type="entry name" value="Glyas_Fos-R_dOase_dom"/>
</dbReference>
<reference evidence="2" key="1">
    <citation type="submission" date="2017-12" db="EMBL/GenBank/DDBJ databases">
        <title>FDA dAtabase for Regulatory Grade micrObial Sequences (FDA-ARGOS): Supporting development and validation of Infectious Disease Dx tests.</title>
        <authorList>
            <person name="Hoffmann M."/>
            <person name="Allard M."/>
            <person name="Evans P."/>
            <person name="Brown E."/>
            <person name="Tallon L.J."/>
            <person name="Sadzewicz L."/>
            <person name="Sengamalay N."/>
            <person name="Ott S."/>
            <person name="Godinez A."/>
            <person name="Nagaraj S."/>
            <person name="Vavikolanu K."/>
            <person name="Aluvathingal J."/>
            <person name="Nadendla S."/>
            <person name="Hobson J."/>
            <person name="Sichtig H."/>
        </authorList>
    </citation>
    <scope>NUCLEOTIDE SEQUENCE [LARGE SCALE GENOMIC DNA]</scope>
    <source>
        <strain evidence="2">FDAARGOS_113</strain>
    </source>
</reference>
<dbReference type="OrthoDB" id="9798430at2"/>
<evidence type="ECO:0000313" key="2">
    <source>
        <dbReference type="EMBL" id="PNM63931.1"/>
    </source>
</evidence>
<dbReference type="RefSeq" id="WP_001084278.1">
    <property type="nucleotide sequence ID" value="NZ_CAWMSS010000002.1"/>
</dbReference>
<name>A0A2J9VJG7_VIBMI</name>
<sequence>MNSHYILYVSNQEQSSRFYENVLGIKPVLEVPGMTEFQLSNQCKLGLMPYVGIRKLLGEDITCPESASKNPNSELYLLVDNPNEYHQRSLDNGAVELSGVRMMDWGHVVGYSRDLDGHILAFATAC</sequence>
<accession>A0A2J9VJG7</accession>
<dbReference type="EMBL" id="LOSJ02000001">
    <property type="protein sequence ID" value="PNM63931.1"/>
    <property type="molecule type" value="Genomic_DNA"/>
</dbReference>
<proteinExistence type="predicted"/>
<dbReference type="InterPro" id="IPR037523">
    <property type="entry name" value="VOC_core"/>
</dbReference>
<evidence type="ECO:0000313" key="3">
    <source>
        <dbReference type="Proteomes" id="UP000053748"/>
    </source>
</evidence>
<dbReference type="InterPro" id="IPR029068">
    <property type="entry name" value="Glyas_Bleomycin-R_OHBP_Dase"/>
</dbReference>
<evidence type="ECO:0000259" key="1">
    <source>
        <dbReference type="PROSITE" id="PS51819"/>
    </source>
</evidence>
<dbReference type="Proteomes" id="UP000053748">
    <property type="component" value="Unassembled WGS sequence"/>
</dbReference>
<dbReference type="Gene3D" id="3.30.720.110">
    <property type="match status" value="1"/>
</dbReference>
<dbReference type="Pfam" id="PF00903">
    <property type="entry name" value="Glyoxalase"/>
    <property type="match status" value="1"/>
</dbReference>
<dbReference type="SUPFAM" id="SSF54593">
    <property type="entry name" value="Glyoxalase/Bleomycin resistance protein/Dihydroxybiphenyl dioxygenase"/>
    <property type="match status" value="1"/>
</dbReference>
<dbReference type="PROSITE" id="PS51819">
    <property type="entry name" value="VOC"/>
    <property type="match status" value="1"/>
</dbReference>
<organism evidence="2 3">
    <name type="scientific">Vibrio mimicus</name>
    <dbReference type="NCBI Taxonomy" id="674"/>
    <lineage>
        <taxon>Bacteria</taxon>
        <taxon>Pseudomonadati</taxon>
        <taxon>Pseudomonadota</taxon>
        <taxon>Gammaproteobacteria</taxon>
        <taxon>Vibrionales</taxon>
        <taxon>Vibrionaceae</taxon>
        <taxon>Vibrio</taxon>
    </lineage>
</organism>
<protein>
    <submittedName>
        <fullName evidence="2">Glyoxalase</fullName>
    </submittedName>
</protein>
<keyword evidence="3" id="KW-1185">Reference proteome</keyword>